<comment type="caution">
    <text evidence="1">The sequence shown here is derived from an EMBL/GenBank/DDBJ whole genome shotgun (WGS) entry which is preliminary data.</text>
</comment>
<dbReference type="RefSeq" id="WP_381242334.1">
    <property type="nucleotide sequence ID" value="NZ_JBHSKH010000115.1"/>
</dbReference>
<proteinExistence type="predicted"/>
<sequence length="115" mass="11677">MIPPRAQWFQDRAETTRLAGLLSGGGTVVVESAQLVPAAGVLAGMGGVGKTQLAAAYARTAWSRGELDVLVCVTASSRSAVGTGYAQAAAELLAADANDSETAAGEFLAWLDPRA</sequence>
<dbReference type="Gene3D" id="3.40.50.300">
    <property type="entry name" value="P-loop containing nucleotide triphosphate hydrolases"/>
    <property type="match status" value="1"/>
</dbReference>
<name>A0ABW3XY13_9ACTN</name>
<dbReference type="InterPro" id="IPR027417">
    <property type="entry name" value="P-loop_NTPase"/>
</dbReference>
<dbReference type="Proteomes" id="UP001597058">
    <property type="component" value="Unassembled WGS sequence"/>
</dbReference>
<organism evidence="1 2">
    <name type="scientific">Streptomyces kaempferi</name>
    <dbReference type="NCBI Taxonomy" id="333725"/>
    <lineage>
        <taxon>Bacteria</taxon>
        <taxon>Bacillati</taxon>
        <taxon>Actinomycetota</taxon>
        <taxon>Actinomycetes</taxon>
        <taxon>Kitasatosporales</taxon>
        <taxon>Streptomycetaceae</taxon>
        <taxon>Streptomyces</taxon>
    </lineage>
</organism>
<gene>
    <name evidence="1" type="ORF">ACFQ5X_49580</name>
</gene>
<keyword evidence="2" id="KW-1185">Reference proteome</keyword>
<dbReference type="SUPFAM" id="SSF52540">
    <property type="entry name" value="P-loop containing nucleoside triphosphate hydrolases"/>
    <property type="match status" value="1"/>
</dbReference>
<evidence type="ECO:0000313" key="2">
    <source>
        <dbReference type="Proteomes" id="UP001597058"/>
    </source>
</evidence>
<evidence type="ECO:0008006" key="3">
    <source>
        <dbReference type="Google" id="ProtNLM"/>
    </source>
</evidence>
<accession>A0ABW3XY13</accession>
<protein>
    <recommendedName>
        <fullName evidence="3">NB-ARC domain-containing protein</fullName>
    </recommendedName>
</protein>
<dbReference type="EMBL" id="JBHTMM010000245">
    <property type="protein sequence ID" value="MFD1313706.1"/>
    <property type="molecule type" value="Genomic_DNA"/>
</dbReference>
<evidence type="ECO:0000313" key="1">
    <source>
        <dbReference type="EMBL" id="MFD1313706.1"/>
    </source>
</evidence>
<reference evidence="2" key="1">
    <citation type="journal article" date="2019" name="Int. J. Syst. Evol. Microbiol.">
        <title>The Global Catalogue of Microorganisms (GCM) 10K type strain sequencing project: providing services to taxonomists for standard genome sequencing and annotation.</title>
        <authorList>
            <consortium name="The Broad Institute Genomics Platform"/>
            <consortium name="The Broad Institute Genome Sequencing Center for Infectious Disease"/>
            <person name="Wu L."/>
            <person name="Ma J."/>
        </authorList>
    </citation>
    <scope>NUCLEOTIDE SEQUENCE [LARGE SCALE GENOMIC DNA]</scope>
    <source>
        <strain evidence="2">CGMCC 4.7020</strain>
    </source>
</reference>